<dbReference type="EMBL" id="JACHCB010000019">
    <property type="protein sequence ID" value="MBB6112584.1"/>
    <property type="molecule type" value="Genomic_DNA"/>
</dbReference>
<dbReference type="STRING" id="354630.SAMN05421821_119119"/>
<dbReference type="RefSeq" id="WP_166095710.1">
    <property type="nucleotide sequence ID" value="NZ_FTMG01000019.1"/>
</dbReference>
<protein>
    <recommendedName>
        <fullName evidence="6">Class IIb bacteriocin, lactobin A/cerein 7B family</fullName>
    </recommendedName>
</protein>
<keyword evidence="4" id="KW-1185">Reference proteome</keyword>
<keyword evidence="1" id="KW-1133">Transmembrane helix</keyword>
<organism evidence="3 5">
    <name type="scientific">Mucilaginibacter lappiensis</name>
    <dbReference type="NCBI Taxonomy" id="354630"/>
    <lineage>
        <taxon>Bacteria</taxon>
        <taxon>Pseudomonadati</taxon>
        <taxon>Bacteroidota</taxon>
        <taxon>Sphingobacteriia</taxon>
        <taxon>Sphingobacteriales</taxon>
        <taxon>Sphingobacteriaceae</taxon>
        <taxon>Mucilaginibacter</taxon>
    </lineage>
</organism>
<name>A0A1N7FT19_9SPHI</name>
<reference evidence="4 5" key="1">
    <citation type="submission" date="2020-08" db="EMBL/GenBank/DDBJ databases">
        <title>Genomic Encyclopedia of Type Strains, Phase IV (KMG-V): Genome sequencing to study the core and pangenomes of soil and plant-associated prokaryotes.</title>
        <authorList>
            <person name="Whitman W."/>
        </authorList>
    </citation>
    <scope>NUCLEOTIDE SEQUENCE [LARGE SCALE GENOMIC DNA]</scope>
    <source>
        <strain evidence="2 4">ANJLi2</strain>
        <strain evidence="3 5">MP601</strain>
    </source>
</reference>
<dbReference type="AlphaFoldDB" id="A0A1N7FT19"/>
<evidence type="ECO:0000313" key="3">
    <source>
        <dbReference type="EMBL" id="MBB6129179.1"/>
    </source>
</evidence>
<evidence type="ECO:0008006" key="6">
    <source>
        <dbReference type="Google" id="ProtNLM"/>
    </source>
</evidence>
<proteinExistence type="predicted"/>
<dbReference type="EMBL" id="JACHCA010000008">
    <property type="protein sequence ID" value="MBB6129179.1"/>
    <property type="molecule type" value="Genomic_DNA"/>
</dbReference>
<dbReference type="Proteomes" id="UP000548326">
    <property type="component" value="Unassembled WGS sequence"/>
</dbReference>
<comment type="caution">
    <text evidence="3">The sequence shown here is derived from an EMBL/GenBank/DDBJ whole genome shotgun (WGS) entry which is preliminary data.</text>
</comment>
<feature type="transmembrane region" description="Helical" evidence="1">
    <location>
        <begin position="31"/>
        <end position="50"/>
    </location>
</feature>
<keyword evidence="1" id="KW-0472">Membrane</keyword>
<gene>
    <name evidence="3" type="ORF">HDF22_003304</name>
    <name evidence="2" type="ORF">HDF23_005359</name>
</gene>
<evidence type="ECO:0000313" key="5">
    <source>
        <dbReference type="Proteomes" id="UP000548326"/>
    </source>
</evidence>
<sequence length="53" mass="5562">MKNLELKELGVQEMDANEMINVNGGYGLGDLLGAVFTALGSILDAVVKLVQGL</sequence>
<keyword evidence="1" id="KW-0812">Transmembrane</keyword>
<evidence type="ECO:0000313" key="4">
    <source>
        <dbReference type="Proteomes" id="UP000541583"/>
    </source>
</evidence>
<evidence type="ECO:0000313" key="2">
    <source>
        <dbReference type="EMBL" id="MBB6112584.1"/>
    </source>
</evidence>
<evidence type="ECO:0000256" key="1">
    <source>
        <dbReference type="SAM" id="Phobius"/>
    </source>
</evidence>
<dbReference type="Proteomes" id="UP000541583">
    <property type="component" value="Unassembled WGS sequence"/>
</dbReference>
<accession>A0A1N7FT19</accession>